<evidence type="ECO:0000313" key="2">
    <source>
        <dbReference type="Proteomes" id="UP000717364"/>
    </source>
</evidence>
<dbReference type="RefSeq" id="WP_215609345.1">
    <property type="nucleotide sequence ID" value="NZ_JADOES010000023.1"/>
</dbReference>
<dbReference type="EMBL" id="JADOES010000023">
    <property type="protein sequence ID" value="MBT9316277.1"/>
    <property type="molecule type" value="Genomic_DNA"/>
</dbReference>
<organism evidence="1 2">
    <name type="scientific">Leptothoe spongobia TAU-MAC 1115</name>
    <dbReference type="NCBI Taxonomy" id="1967444"/>
    <lineage>
        <taxon>Bacteria</taxon>
        <taxon>Bacillati</taxon>
        <taxon>Cyanobacteriota</taxon>
        <taxon>Cyanophyceae</taxon>
        <taxon>Nodosilineales</taxon>
        <taxon>Cymatolegaceae</taxon>
        <taxon>Leptothoe</taxon>
        <taxon>Leptothoe spongobia</taxon>
    </lineage>
</organism>
<proteinExistence type="predicted"/>
<reference evidence="1" key="2">
    <citation type="journal article" date="2021" name="Mar. Drugs">
        <title>Genome Reduction and Secondary Metabolism of the Marine Sponge-Associated Cyanobacterium Leptothoe.</title>
        <authorList>
            <person name="Konstantinou D."/>
            <person name="Popin R.V."/>
            <person name="Fewer D.P."/>
            <person name="Sivonen K."/>
            <person name="Gkelis S."/>
        </authorList>
    </citation>
    <scope>NUCLEOTIDE SEQUENCE</scope>
    <source>
        <strain evidence="1">TAU-MAC 1115</strain>
    </source>
</reference>
<sequence>MMFPFGINLGSVGASSGSTTVVKEVSFEINLAKPVIEIELLKPSKRISFSVDFCCEK</sequence>
<dbReference type="AlphaFoldDB" id="A0A947DFU1"/>
<evidence type="ECO:0000313" key="1">
    <source>
        <dbReference type="EMBL" id="MBT9316277.1"/>
    </source>
</evidence>
<accession>A0A947DFU1</accession>
<gene>
    <name evidence="1" type="ORF">IXB50_12675</name>
</gene>
<name>A0A947DFU1_9CYAN</name>
<reference evidence="1" key="1">
    <citation type="submission" date="2020-11" db="EMBL/GenBank/DDBJ databases">
        <authorList>
            <person name="Konstantinou D."/>
            <person name="Gkelis S."/>
            <person name="Popin R."/>
            <person name="Fewer D."/>
            <person name="Sivonen K."/>
        </authorList>
    </citation>
    <scope>NUCLEOTIDE SEQUENCE</scope>
    <source>
        <strain evidence="1">TAU-MAC 1115</strain>
    </source>
</reference>
<protein>
    <submittedName>
        <fullName evidence="1">Uncharacterized protein</fullName>
    </submittedName>
</protein>
<keyword evidence="2" id="KW-1185">Reference proteome</keyword>
<comment type="caution">
    <text evidence="1">The sequence shown here is derived from an EMBL/GenBank/DDBJ whole genome shotgun (WGS) entry which is preliminary data.</text>
</comment>
<dbReference type="Proteomes" id="UP000717364">
    <property type="component" value="Unassembled WGS sequence"/>
</dbReference>